<accession>A0ABP6WZS7</accession>
<evidence type="ECO:0000313" key="1">
    <source>
        <dbReference type="EMBL" id="GAA3559194.1"/>
    </source>
</evidence>
<keyword evidence="2" id="KW-1185">Reference proteome</keyword>
<gene>
    <name evidence="1" type="ORF">GCM10022222_48580</name>
</gene>
<organism evidence="1 2">
    <name type="scientific">Amycolatopsis ultiminotia</name>
    <dbReference type="NCBI Taxonomy" id="543629"/>
    <lineage>
        <taxon>Bacteria</taxon>
        <taxon>Bacillati</taxon>
        <taxon>Actinomycetota</taxon>
        <taxon>Actinomycetes</taxon>
        <taxon>Pseudonocardiales</taxon>
        <taxon>Pseudonocardiaceae</taxon>
        <taxon>Amycolatopsis</taxon>
    </lineage>
</organism>
<comment type="caution">
    <text evidence="1">The sequence shown here is derived from an EMBL/GenBank/DDBJ whole genome shotgun (WGS) entry which is preliminary data.</text>
</comment>
<reference evidence="2" key="1">
    <citation type="journal article" date="2019" name="Int. J. Syst. Evol. Microbiol.">
        <title>The Global Catalogue of Microorganisms (GCM) 10K type strain sequencing project: providing services to taxonomists for standard genome sequencing and annotation.</title>
        <authorList>
            <consortium name="The Broad Institute Genomics Platform"/>
            <consortium name="The Broad Institute Genome Sequencing Center for Infectious Disease"/>
            <person name="Wu L."/>
            <person name="Ma J."/>
        </authorList>
    </citation>
    <scope>NUCLEOTIDE SEQUENCE [LARGE SCALE GENOMIC DNA]</scope>
    <source>
        <strain evidence="2">JCM 16898</strain>
    </source>
</reference>
<name>A0ABP6WZS7_9PSEU</name>
<proteinExistence type="predicted"/>
<dbReference type="EMBL" id="BAAAZN010000010">
    <property type="protein sequence ID" value="GAA3559194.1"/>
    <property type="molecule type" value="Genomic_DNA"/>
</dbReference>
<sequence length="63" mass="6749">MRTERNSSIATAASQPRLRVVKVGSWLVLSCFAAATGPDLTGSSSRGFVVPVVRTHSVQETFQ</sequence>
<dbReference type="Proteomes" id="UP001500689">
    <property type="component" value="Unassembled WGS sequence"/>
</dbReference>
<protein>
    <submittedName>
        <fullName evidence="1">Uncharacterized protein</fullName>
    </submittedName>
</protein>
<evidence type="ECO:0000313" key="2">
    <source>
        <dbReference type="Proteomes" id="UP001500689"/>
    </source>
</evidence>